<keyword evidence="3" id="KW-1185">Reference proteome</keyword>
<dbReference type="GO" id="GO:0016788">
    <property type="term" value="F:hydrolase activity, acting on ester bonds"/>
    <property type="evidence" value="ECO:0007669"/>
    <property type="project" value="UniProtKB-ARBA"/>
</dbReference>
<dbReference type="CDD" id="cd00229">
    <property type="entry name" value="SGNH_hydrolase"/>
    <property type="match status" value="1"/>
</dbReference>
<gene>
    <name evidence="2" type="ORF">HMF3257_01360</name>
</gene>
<reference evidence="2 3" key="1">
    <citation type="submission" date="2018-06" db="EMBL/GenBank/DDBJ databases">
        <title>Spirosoma sp. HMF3257 Genome sequencing and assembly.</title>
        <authorList>
            <person name="Kang H."/>
            <person name="Cha I."/>
            <person name="Kim H."/>
            <person name="Kang J."/>
            <person name="Joh K."/>
        </authorList>
    </citation>
    <scope>NUCLEOTIDE SEQUENCE [LARGE SCALE GENOMIC DNA]</scope>
    <source>
        <strain evidence="2 3">HMF3257</strain>
    </source>
</reference>
<keyword evidence="2" id="KW-0378">Hydrolase</keyword>
<evidence type="ECO:0000313" key="2">
    <source>
        <dbReference type="EMBL" id="RAI73416.1"/>
    </source>
</evidence>
<dbReference type="PANTHER" id="PTHR34407:SF1">
    <property type="entry name" value="SGNH HYDROLASE-TYPE ESTERASE DOMAIN-CONTAINING PROTEIN"/>
    <property type="match status" value="1"/>
</dbReference>
<dbReference type="Pfam" id="PF13472">
    <property type="entry name" value="Lipase_GDSL_2"/>
    <property type="match status" value="1"/>
</dbReference>
<protein>
    <submittedName>
        <fullName evidence="2">SGNH/GDSL hydrolase family protein</fullName>
    </submittedName>
</protein>
<comment type="caution">
    <text evidence="2">The sequence shown here is derived from an EMBL/GenBank/DDBJ whole genome shotgun (WGS) entry which is preliminary data.</text>
</comment>
<feature type="domain" description="SGNH hydrolase-type esterase" evidence="1">
    <location>
        <begin position="70"/>
        <end position="205"/>
    </location>
</feature>
<sequence length="437" mass="49280">MKEMKFRGLIAGTLFSTLILIGSCQKPLSTHVDTRSQTRPSGLPEFHQRGGLPNFFQKVKEGRDVKVAYFGGSITEAGDGWRSMTFNWLRINYPHTPFTEINATIGGTGSNLGVFRMDHDILEQKPDLVFVEFAVNDFGRSSHQINQSMEGIIRKIWKANPNTDICFVYTLAENVLQEIQDGHYQATAQTMEKIADKYQIPSIHMGVEVARLAKEGKLVFTGKPEENPGKIVFTTDKTHPLSKSGHPIYASVVRKYLTEMEEMIGEKPHGLPTPLIADNWETSQLISLSELPPSAHWQKLPADHEVVKAFSKSMPSIYQPTTPNAILRIKFKGTTLGFYDVIGPKSGILEVTLDGVKKEVQRFDQFCHYYRRSSYFLDGLSDSVHEVTVRVPRTGFDKAAILQKRNIKIDDPSRYAENGWYLSNLLLVGNLLSLQWD</sequence>
<dbReference type="Gene3D" id="2.60.120.260">
    <property type="entry name" value="Galactose-binding domain-like"/>
    <property type="match status" value="1"/>
</dbReference>
<evidence type="ECO:0000313" key="3">
    <source>
        <dbReference type="Proteomes" id="UP000249016"/>
    </source>
</evidence>
<proteinExistence type="predicted"/>
<dbReference type="InterPro" id="IPR013830">
    <property type="entry name" value="SGNH_hydro"/>
</dbReference>
<dbReference type="AlphaFoldDB" id="A0A327NHF5"/>
<dbReference type="Proteomes" id="UP000249016">
    <property type="component" value="Unassembled WGS sequence"/>
</dbReference>
<dbReference type="EMBL" id="QLII01000001">
    <property type="protein sequence ID" value="RAI73416.1"/>
    <property type="molecule type" value="Genomic_DNA"/>
</dbReference>
<dbReference type="InterPro" id="IPR036514">
    <property type="entry name" value="SGNH_hydro_sf"/>
</dbReference>
<dbReference type="PROSITE" id="PS51257">
    <property type="entry name" value="PROKAR_LIPOPROTEIN"/>
    <property type="match status" value="1"/>
</dbReference>
<name>A0A327NHF5_9BACT</name>
<dbReference type="SUPFAM" id="SSF52266">
    <property type="entry name" value="SGNH hydrolase"/>
    <property type="match status" value="1"/>
</dbReference>
<dbReference type="Gene3D" id="3.40.50.1110">
    <property type="entry name" value="SGNH hydrolase"/>
    <property type="match status" value="1"/>
</dbReference>
<evidence type="ECO:0000259" key="1">
    <source>
        <dbReference type="Pfam" id="PF13472"/>
    </source>
</evidence>
<dbReference type="PANTHER" id="PTHR34407">
    <property type="entry name" value="EXPRESSED PROTEIN"/>
    <property type="match status" value="1"/>
</dbReference>
<organism evidence="2 3">
    <name type="scientific">Spirosoma telluris</name>
    <dbReference type="NCBI Taxonomy" id="2183553"/>
    <lineage>
        <taxon>Bacteria</taxon>
        <taxon>Pseudomonadati</taxon>
        <taxon>Bacteroidota</taxon>
        <taxon>Cytophagia</taxon>
        <taxon>Cytophagales</taxon>
        <taxon>Cytophagaceae</taxon>
        <taxon>Spirosoma</taxon>
    </lineage>
</organism>
<accession>A0A327NHF5</accession>